<organism evidence="1">
    <name type="scientific">bioreactor metagenome</name>
    <dbReference type="NCBI Taxonomy" id="1076179"/>
    <lineage>
        <taxon>unclassified sequences</taxon>
        <taxon>metagenomes</taxon>
        <taxon>ecological metagenomes</taxon>
    </lineage>
</organism>
<dbReference type="AlphaFoldDB" id="A0A645D1I8"/>
<name>A0A645D1I8_9ZZZZ</name>
<protein>
    <submittedName>
        <fullName evidence="1">Uncharacterized protein</fullName>
    </submittedName>
</protein>
<reference evidence="1" key="1">
    <citation type="submission" date="2019-08" db="EMBL/GenBank/DDBJ databases">
        <authorList>
            <person name="Kucharzyk K."/>
            <person name="Murdoch R.W."/>
            <person name="Higgins S."/>
            <person name="Loffler F."/>
        </authorList>
    </citation>
    <scope>NUCLEOTIDE SEQUENCE</scope>
</reference>
<accession>A0A645D1I8</accession>
<evidence type="ECO:0000313" key="1">
    <source>
        <dbReference type="EMBL" id="MPM83104.1"/>
    </source>
</evidence>
<sequence>MTHEEAATIDGYGHYSGDTETRWDLWYLPDYNDNLRKGGDVIIREAG</sequence>
<proteinExistence type="predicted"/>
<gene>
    <name evidence="1" type="ORF">SDC9_130167</name>
</gene>
<dbReference type="EMBL" id="VSSQ01031990">
    <property type="protein sequence ID" value="MPM83104.1"/>
    <property type="molecule type" value="Genomic_DNA"/>
</dbReference>
<comment type="caution">
    <text evidence="1">The sequence shown here is derived from an EMBL/GenBank/DDBJ whole genome shotgun (WGS) entry which is preliminary data.</text>
</comment>